<dbReference type="PROSITE" id="PS50127">
    <property type="entry name" value="UBC_2"/>
    <property type="match status" value="1"/>
</dbReference>
<evidence type="ECO:0000256" key="3">
    <source>
        <dbReference type="SAM" id="MobiDB-lite"/>
    </source>
</evidence>
<keyword evidence="2" id="KW-0833">Ubl conjugation pathway</keyword>
<evidence type="ECO:0000259" key="4">
    <source>
        <dbReference type="PROSITE" id="PS50127"/>
    </source>
</evidence>
<dbReference type="InterPro" id="IPR016135">
    <property type="entry name" value="UBQ-conjugating_enzyme/RWD"/>
</dbReference>
<dbReference type="CDD" id="cd23810">
    <property type="entry name" value="UBCc_BIRC6"/>
    <property type="match status" value="1"/>
</dbReference>
<dbReference type="SMART" id="SM00212">
    <property type="entry name" value="UBCc"/>
    <property type="match status" value="1"/>
</dbReference>
<name>A0A7S3PQ30_9STRA</name>
<evidence type="ECO:0000313" key="5">
    <source>
        <dbReference type="EMBL" id="CAE0446946.1"/>
    </source>
</evidence>
<dbReference type="SUPFAM" id="SSF54495">
    <property type="entry name" value="UBC-like"/>
    <property type="match status" value="1"/>
</dbReference>
<sequence length="697" mass="80553">MTSLRTENQAEVDYESEYEYSDESESDLNEENEDQSKAATGEGSGTNVKKNETVLTKGKGLKRSYEYDTSDYVARARYHRMLNRFPDNRIWVKQVLAWEQKFNFDNLILMEFRDKNPLSVFFTIFDKESNIRARFSLSVPASLKEIEINKFEIDNSNGTCQCGEVSIAKAEPERFPQVPPTMEYFGPRTLPFKKVIQLMYWTELRVENWNVCSSVDSILADIREFVLTAKPREPEDRDFNEYESLLLRLSELTGIFPTVTSSSSLPRFGVQQPKSSKKVRRRHAGIGYSSTRGTQMTWEQDTRRQDEIVEILRKLWEKREQIDNALLADSCLVAYVTQSLKNTSLMEIQSRMSAYFDLFAWALFICKIPDSKQHVRESVEGLITQLSRWKGEFENLMRLSGVEHERFKQAVKDFDAVLVLHDNTKIKEDSSPLKNSDHVADYKSQLDDVHVTTLTDFVNLDSKRKMKKLSGKQTIRIAQEFMLMKKSLPLGESGAVFLRWCEKDISRMKAMIVPSTSTPYGGGCFHFDIELPSTYPQTPPKVLFLTTGGGTHRFNPNLYANGKVCLSLLGTWTGEQWDPNVSNLYQVLMSIYALIFVDEPYFNEPGYQNMYGKPRAMEKAREYIKTQRRATVQYAMIDALKSPPEEFQNAVRKHFQARCSEIFDLLRRWAAEDPKIEQKLSDFQDVLAKEDIISEDK</sequence>
<feature type="domain" description="UBC core" evidence="4">
    <location>
        <begin position="472"/>
        <end position="636"/>
    </location>
</feature>
<dbReference type="AlphaFoldDB" id="A0A7S3PQ30"/>
<dbReference type="EMBL" id="HBIN01022061">
    <property type="protein sequence ID" value="CAE0446946.1"/>
    <property type="molecule type" value="Transcribed_RNA"/>
</dbReference>
<gene>
    <name evidence="5" type="ORF">ASTO00021_LOCUS16934</name>
</gene>
<evidence type="ECO:0000256" key="2">
    <source>
        <dbReference type="ARBA" id="ARBA00022786"/>
    </source>
</evidence>
<proteinExistence type="predicted"/>
<dbReference type="Gene3D" id="3.10.110.10">
    <property type="entry name" value="Ubiquitin Conjugating Enzyme"/>
    <property type="match status" value="1"/>
</dbReference>
<accession>A0A7S3PQ30</accession>
<feature type="region of interest" description="Disordered" evidence="3">
    <location>
        <begin position="1"/>
        <end position="53"/>
    </location>
</feature>
<keyword evidence="1" id="KW-0808">Transferase</keyword>
<reference evidence="5" key="1">
    <citation type="submission" date="2021-01" db="EMBL/GenBank/DDBJ databases">
        <authorList>
            <person name="Corre E."/>
            <person name="Pelletier E."/>
            <person name="Niang G."/>
            <person name="Scheremetjew M."/>
            <person name="Finn R."/>
            <person name="Kale V."/>
            <person name="Holt S."/>
            <person name="Cochrane G."/>
            <person name="Meng A."/>
            <person name="Brown T."/>
            <person name="Cohen L."/>
        </authorList>
    </citation>
    <scope>NUCLEOTIDE SEQUENCE</scope>
    <source>
        <strain evidence="5">GSBS06</strain>
    </source>
</reference>
<evidence type="ECO:0000256" key="1">
    <source>
        <dbReference type="ARBA" id="ARBA00022679"/>
    </source>
</evidence>
<protein>
    <recommendedName>
        <fullName evidence="4">UBC core domain-containing protein</fullName>
    </recommendedName>
</protein>
<dbReference type="Pfam" id="PF00179">
    <property type="entry name" value="UQ_con"/>
    <property type="match status" value="1"/>
</dbReference>
<dbReference type="PANTHER" id="PTHR46116">
    <property type="entry name" value="(E3-INDEPENDENT) E2 UBIQUITIN-CONJUGATING ENZYME"/>
    <property type="match status" value="1"/>
</dbReference>
<feature type="compositionally biased region" description="Acidic residues" evidence="3">
    <location>
        <begin position="10"/>
        <end position="33"/>
    </location>
</feature>
<dbReference type="InterPro" id="IPR000608">
    <property type="entry name" value="UBC"/>
</dbReference>
<dbReference type="PANTHER" id="PTHR46116:SF39">
    <property type="entry name" value="BACULOVIRAL IAP REPEAT-CONTAINING PROTEIN 6"/>
    <property type="match status" value="1"/>
</dbReference>
<organism evidence="5">
    <name type="scientific">Aplanochytrium stocchinoi</name>
    <dbReference type="NCBI Taxonomy" id="215587"/>
    <lineage>
        <taxon>Eukaryota</taxon>
        <taxon>Sar</taxon>
        <taxon>Stramenopiles</taxon>
        <taxon>Bigyra</taxon>
        <taxon>Labyrinthulomycetes</taxon>
        <taxon>Thraustochytrida</taxon>
        <taxon>Thraustochytriidae</taxon>
        <taxon>Aplanochytrium</taxon>
    </lineage>
</organism>
<dbReference type="GO" id="GO:0016740">
    <property type="term" value="F:transferase activity"/>
    <property type="evidence" value="ECO:0007669"/>
    <property type="project" value="UniProtKB-KW"/>
</dbReference>